<dbReference type="EMBL" id="WMBE01000003">
    <property type="protein sequence ID" value="MDG0867523.1"/>
    <property type="molecule type" value="Genomic_DNA"/>
</dbReference>
<dbReference type="AlphaFoldDB" id="A0AAJ6CT87"/>
<gene>
    <name evidence="7" type="ORF">GKO46_10650</name>
    <name evidence="8" type="ORF">GKO48_10890</name>
</gene>
<dbReference type="InterPro" id="IPR028090">
    <property type="entry name" value="JAB_dom_prok"/>
</dbReference>
<dbReference type="SUPFAM" id="SSF102712">
    <property type="entry name" value="JAB1/MPN domain"/>
    <property type="match status" value="1"/>
</dbReference>
<keyword evidence="5" id="KW-0482">Metalloprotease</keyword>
<evidence type="ECO:0000256" key="2">
    <source>
        <dbReference type="ARBA" id="ARBA00022723"/>
    </source>
</evidence>
<dbReference type="GO" id="GO:0008235">
    <property type="term" value="F:metalloexopeptidase activity"/>
    <property type="evidence" value="ECO:0007669"/>
    <property type="project" value="TreeGrafter"/>
</dbReference>
<keyword evidence="9" id="KW-1185">Reference proteome</keyword>
<dbReference type="InterPro" id="IPR000555">
    <property type="entry name" value="JAMM/MPN+_dom"/>
</dbReference>
<reference evidence="8" key="2">
    <citation type="journal article" date="2023" name="Nat. Commun.">
        <title>Cultivation of marine bacteria of the SAR202 clade.</title>
        <authorList>
            <person name="Lim Y."/>
            <person name="Seo J.H."/>
            <person name="Giovannoni S.J."/>
            <person name="Kang I."/>
            <person name="Cho J.C."/>
        </authorList>
    </citation>
    <scope>NUCLEOTIDE SEQUENCE</scope>
    <source>
        <strain evidence="8">JH1073</strain>
    </source>
</reference>
<dbReference type="InterPro" id="IPR051929">
    <property type="entry name" value="VirAsm_ModProt"/>
</dbReference>
<dbReference type="EMBL" id="CP046147">
    <property type="protein sequence ID" value="WFG40103.1"/>
    <property type="molecule type" value="Genomic_DNA"/>
</dbReference>
<dbReference type="SMART" id="SM00232">
    <property type="entry name" value="JAB_MPN"/>
    <property type="match status" value="1"/>
</dbReference>
<evidence type="ECO:0000256" key="4">
    <source>
        <dbReference type="ARBA" id="ARBA00022833"/>
    </source>
</evidence>
<evidence type="ECO:0000313" key="7">
    <source>
        <dbReference type="EMBL" id="MDG0867523.1"/>
    </source>
</evidence>
<reference evidence="9 10" key="1">
    <citation type="submission" date="2019-11" db="EMBL/GenBank/DDBJ databases">
        <authorList>
            <person name="Cho J.-C."/>
        </authorList>
    </citation>
    <scope>NUCLEOTIDE SEQUENCE [LARGE SCALE GENOMIC DNA]</scope>
    <source>
        <strain evidence="8 9">JH1073</strain>
        <strain evidence="7 10">JH702</strain>
    </source>
</reference>
<dbReference type="GO" id="GO:0008270">
    <property type="term" value="F:zinc ion binding"/>
    <property type="evidence" value="ECO:0007669"/>
    <property type="project" value="TreeGrafter"/>
</dbReference>
<dbReference type="PROSITE" id="PS50249">
    <property type="entry name" value="MPN"/>
    <property type="match status" value="1"/>
</dbReference>
<proteinExistence type="predicted"/>
<accession>A0AAJ6CT87</accession>
<reference evidence="9" key="3">
    <citation type="submission" date="2023-06" db="EMBL/GenBank/DDBJ databases">
        <title>Pangenomics reveal diversification of enzyme families and niche specialization in globally abundant SAR202 bacteria.</title>
        <authorList>
            <person name="Saw J.H.W."/>
        </authorList>
    </citation>
    <scope>NUCLEOTIDE SEQUENCE [LARGE SCALE GENOMIC DNA]</scope>
    <source>
        <strain evidence="9">JH1073</strain>
    </source>
</reference>
<organism evidence="8 9">
    <name type="scientific">Candidatus Lucifugimonas marina</name>
    <dbReference type="NCBI Taxonomy" id="3038979"/>
    <lineage>
        <taxon>Bacteria</taxon>
        <taxon>Bacillati</taxon>
        <taxon>Chloroflexota</taxon>
        <taxon>Dehalococcoidia</taxon>
        <taxon>SAR202 cluster</taxon>
        <taxon>Candidatus Lucifugimonadales</taxon>
        <taxon>Candidatus Lucifugimonadaceae</taxon>
        <taxon>Candidatus Lucifugimonas</taxon>
    </lineage>
</organism>
<keyword evidence="4" id="KW-0862">Zinc</keyword>
<keyword evidence="3" id="KW-0378">Hydrolase</keyword>
<dbReference type="PANTHER" id="PTHR34858">
    <property type="entry name" value="CYSO-CYSTEINE PEPTIDASE"/>
    <property type="match status" value="1"/>
</dbReference>
<dbReference type="Proteomes" id="UP001219901">
    <property type="component" value="Chromosome"/>
</dbReference>
<evidence type="ECO:0000256" key="3">
    <source>
        <dbReference type="ARBA" id="ARBA00022801"/>
    </source>
</evidence>
<name>A0AAJ6CT87_9CHLR</name>
<dbReference type="RefSeq" id="WP_342835955.1">
    <property type="nucleotide sequence ID" value="NZ_CP046146.1"/>
</dbReference>
<feature type="domain" description="MPN" evidence="6">
    <location>
        <begin position="34"/>
        <end position="159"/>
    </location>
</feature>
<evidence type="ECO:0000313" key="8">
    <source>
        <dbReference type="EMBL" id="WFG40103.1"/>
    </source>
</evidence>
<keyword evidence="2" id="KW-0479">Metal-binding</keyword>
<protein>
    <recommendedName>
        <fullName evidence="6">MPN domain-containing protein</fullName>
    </recommendedName>
</protein>
<evidence type="ECO:0000313" key="9">
    <source>
        <dbReference type="Proteomes" id="UP001219901"/>
    </source>
</evidence>
<dbReference type="PANTHER" id="PTHR34858:SF1">
    <property type="entry name" value="CYSO-CYSTEINE PEPTIDASE"/>
    <property type="match status" value="1"/>
</dbReference>
<evidence type="ECO:0000313" key="10">
    <source>
        <dbReference type="Proteomes" id="UP001321249"/>
    </source>
</evidence>
<dbReference type="CDD" id="cd08070">
    <property type="entry name" value="MPN_like"/>
    <property type="match status" value="1"/>
</dbReference>
<dbReference type="Pfam" id="PF14464">
    <property type="entry name" value="Prok-JAB"/>
    <property type="match status" value="1"/>
</dbReference>
<dbReference type="Proteomes" id="UP001321249">
    <property type="component" value="Unassembled WGS sequence"/>
</dbReference>
<dbReference type="Gene3D" id="3.40.140.10">
    <property type="entry name" value="Cytidine Deaminase, domain 2"/>
    <property type="match status" value="1"/>
</dbReference>
<evidence type="ECO:0000256" key="1">
    <source>
        <dbReference type="ARBA" id="ARBA00022670"/>
    </source>
</evidence>
<evidence type="ECO:0000256" key="5">
    <source>
        <dbReference type="ARBA" id="ARBA00023049"/>
    </source>
</evidence>
<sequence>MTERIIAQPFIYGLPRISFCWAAPIICEPKALSIKIPRLILAELINHALQDDPNESCGLLLGTDDEVDEMHRMSNVNKKPISRYTMQPGELIEAQEKAKKSDREFVAIYHSHTFTQGYPSKTDIKNAVAVASISTRHVIVSLVEKTRPVVRAFKINGHSEVTELVIQTDGEPYRASD</sequence>
<dbReference type="GO" id="GO:0006508">
    <property type="term" value="P:proteolysis"/>
    <property type="evidence" value="ECO:0007669"/>
    <property type="project" value="UniProtKB-KW"/>
</dbReference>
<keyword evidence="1" id="KW-0645">Protease</keyword>
<evidence type="ECO:0000259" key="6">
    <source>
        <dbReference type="PROSITE" id="PS50249"/>
    </source>
</evidence>
<dbReference type="InterPro" id="IPR037518">
    <property type="entry name" value="MPN"/>
</dbReference>